<keyword evidence="3 5" id="KW-1133">Transmembrane helix</keyword>
<feature type="transmembrane region" description="Helical" evidence="5">
    <location>
        <begin position="170"/>
        <end position="189"/>
    </location>
</feature>
<feature type="transmembrane region" description="Helical" evidence="5">
    <location>
        <begin position="139"/>
        <end position="158"/>
    </location>
</feature>
<proteinExistence type="inferred from homology"/>
<keyword evidence="4 5" id="KW-0472">Membrane</keyword>
<keyword evidence="2 5" id="KW-0812">Transmembrane</keyword>
<dbReference type="EC" id="7.1.1.-" evidence="5"/>
<dbReference type="InterPro" id="IPR010096">
    <property type="entry name" value="NADH-Q_OxRdtase_suN/2"/>
</dbReference>
<comment type="subcellular location">
    <subcellularLocation>
        <location evidence="5">Cell membrane</location>
        <topology evidence="5">Multi-pass membrane protein</topology>
    </subcellularLocation>
    <subcellularLocation>
        <location evidence="1">Endomembrane system</location>
        <topology evidence="1">Multi-pass membrane protein</topology>
    </subcellularLocation>
    <subcellularLocation>
        <location evidence="6">Membrane</location>
        <topology evidence="6">Multi-pass membrane protein</topology>
    </subcellularLocation>
</comment>
<comment type="similarity">
    <text evidence="5">Belongs to the complex I subunit 2 family.</text>
</comment>
<dbReference type="InterPro" id="IPR001750">
    <property type="entry name" value="ND/Mrp_TM"/>
</dbReference>
<evidence type="ECO:0000256" key="5">
    <source>
        <dbReference type="HAMAP-Rule" id="MF_00445"/>
    </source>
</evidence>
<feature type="transmembrane region" description="Helical" evidence="5">
    <location>
        <begin position="249"/>
        <end position="269"/>
    </location>
</feature>
<keyword evidence="5" id="KW-0874">Quinone</keyword>
<evidence type="ECO:0000256" key="3">
    <source>
        <dbReference type="ARBA" id="ARBA00022989"/>
    </source>
</evidence>
<feature type="transmembrane region" description="Helical" evidence="5">
    <location>
        <begin position="20"/>
        <end position="40"/>
    </location>
</feature>
<dbReference type="PANTHER" id="PTHR22773">
    <property type="entry name" value="NADH DEHYDROGENASE"/>
    <property type="match status" value="1"/>
</dbReference>
<evidence type="ECO:0000256" key="2">
    <source>
        <dbReference type="ARBA" id="ARBA00022692"/>
    </source>
</evidence>
<feature type="transmembrane region" description="Helical" evidence="5">
    <location>
        <begin position="309"/>
        <end position="331"/>
    </location>
</feature>
<dbReference type="NCBIfam" id="TIGR01770">
    <property type="entry name" value="NDH_I_N"/>
    <property type="match status" value="1"/>
</dbReference>
<comment type="caution">
    <text evidence="8">The sequence shown here is derived from an EMBL/GenBank/DDBJ whole genome shotgun (WGS) entry which is preliminary data.</text>
</comment>
<dbReference type="EMBL" id="JAWSTH010000008">
    <property type="protein sequence ID" value="MDW5593729.1"/>
    <property type="molecule type" value="Genomic_DNA"/>
</dbReference>
<evidence type="ECO:0000256" key="6">
    <source>
        <dbReference type="RuleBase" id="RU000320"/>
    </source>
</evidence>
<comment type="subunit">
    <text evidence="5">NDH-1 is composed of 14 different subunits. Subunits NuoA, H, J, K, L, M, N constitute the membrane sector of the complex.</text>
</comment>
<organism evidence="8 9">
    <name type="scientific">Conexibacter stalactiti</name>
    <dbReference type="NCBI Taxonomy" id="1940611"/>
    <lineage>
        <taxon>Bacteria</taxon>
        <taxon>Bacillati</taxon>
        <taxon>Actinomycetota</taxon>
        <taxon>Thermoleophilia</taxon>
        <taxon>Solirubrobacterales</taxon>
        <taxon>Conexibacteraceae</taxon>
        <taxon>Conexibacter</taxon>
    </lineage>
</organism>
<feature type="transmembrane region" description="Helical" evidence="5">
    <location>
        <begin position="85"/>
        <end position="103"/>
    </location>
</feature>
<keyword evidence="5" id="KW-1003">Cell membrane</keyword>
<feature type="transmembrane region" description="Helical" evidence="5">
    <location>
        <begin position="489"/>
        <end position="511"/>
    </location>
</feature>
<sequence>MTSALVTAAARGPHIDWAGLSPLVALAAGGVLVLLVGIFLGRSAKHVTPLLAIAALAASIGLSVWQFGESKSIISGALAIDDLTLTLNFILCATGIAAVLLSWRSRAAQVAGHAEYYALLLLSLLGMLVLVGAQNLVTLFVGFELLSIPLYVLCAAEFRREGSLESGLKYLIVGSVGSATLLYGLALIYGATGSTDFAGINDALRDGEIAGDVLMLSGVGLTLVGLAFKASVAPFHQWTPDVYQGAPTPITAFMAVATKVAAFGVLLRLFDVALPTISPDWGPAVAALAAITIIVGNVGALGQTSLKRMLAFSGVAQAGYLLAGVVVGTQLGAKATVFYLVVYAAMNIAAFSVVIARERASIWGDEISAFAGLGRSQPLLAWPLTIAMLGLAGIPVTAGFIGKFYLIDALVSGDYAWLAIVLVIGSMISLGYYLRVIAAMWMGEPEAASEPAAAGPAAPTVAGAPGAPPIMAGGSQEADELVDGVQPEVLGVAWLATAVILFFGIIPSPLFELAGKAGESLTGIF</sequence>
<feature type="domain" description="NADH:quinone oxidoreductase/Mrp antiporter transmembrane" evidence="7">
    <location>
        <begin position="133"/>
        <end position="429"/>
    </location>
</feature>
<feature type="transmembrane region" description="Helical" evidence="5">
    <location>
        <begin position="281"/>
        <end position="302"/>
    </location>
</feature>
<feature type="transmembrane region" description="Helical" evidence="5">
    <location>
        <begin position="47"/>
        <end position="65"/>
    </location>
</feature>
<evidence type="ECO:0000313" key="8">
    <source>
        <dbReference type="EMBL" id="MDW5593729.1"/>
    </source>
</evidence>
<keyword evidence="9" id="KW-1185">Reference proteome</keyword>
<feature type="transmembrane region" description="Helical" evidence="5">
    <location>
        <begin position="115"/>
        <end position="133"/>
    </location>
</feature>
<comment type="catalytic activity">
    <reaction evidence="5">
        <text>a quinone + NADH + 5 H(+)(in) = a quinol + NAD(+) + 4 H(+)(out)</text>
        <dbReference type="Rhea" id="RHEA:57888"/>
        <dbReference type="ChEBI" id="CHEBI:15378"/>
        <dbReference type="ChEBI" id="CHEBI:24646"/>
        <dbReference type="ChEBI" id="CHEBI:57540"/>
        <dbReference type="ChEBI" id="CHEBI:57945"/>
        <dbReference type="ChEBI" id="CHEBI:132124"/>
    </reaction>
</comment>
<comment type="function">
    <text evidence="5">NDH-1 shuttles electrons from NADH, via FMN and iron-sulfur (Fe-S) centers, to quinones in the respiratory chain. The immediate electron acceptor for the enzyme in this species is believed to be a menaquinone. Couples the redox reaction to proton translocation (for every two electrons transferred, four hydrogen ions are translocated across the cytoplasmic membrane), and thus conserves the redox energy in a proton gradient.</text>
</comment>
<gene>
    <name evidence="5" type="primary">nuoN</name>
    <name evidence="8" type="ORF">R7226_05250</name>
</gene>
<dbReference type="RefSeq" id="WP_318595988.1">
    <property type="nucleotide sequence ID" value="NZ_JAWSTH010000008.1"/>
</dbReference>
<protein>
    <recommendedName>
        <fullName evidence="5">NADH-quinone oxidoreductase subunit N</fullName>
        <ecNumber evidence="5">7.1.1.-</ecNumber>
    </recommendedName>
    <alternativeName>
        <fullName evidence="5">NADH dehydrogenase I subunit N</fullName>
    </alternativeName>
    <alternativeName>
        <fullName evidence="5">NDH-1 subunit N</fullName>
    </alternativeName>
</protein>
<evidence type="ECO:0000259" key="7">
    <source>
        <dbReference type="Pfam" id="PF00361"/>
    </source>
</evidence>
<reference evidence="9" key="1">
    <citation type="submission" date="2023-07" db="EMBL/GenBank/DDBJ databases">
        <title>Conexibacter stalactiti sp. nov., isolated from stalactites in a lava cave and emended description of the genus Conexibacter.</title>
        <authorList>
            <person name="Lee S.D."/>
        </authorList>
    </citation>
    <scope>NUCLEOTIDE SEQUENCE [LARGE SCALE GENOMIC DNA]</scope>
    <source>
        <strain evidence="9">KCTC 39840</strain>
    </source>
</reference>
<evidence type="ECO:0000313" key="9">
    <source>
        <dbReference type="Proteomes" id="UP001284601"/>
    </source>
</evidence>
<dbReference type="Pfam" id="PF00361">
    <property type="entry name" value="Proton_antipo_M"/>
    <property type="match status" value="1"/>
</dbReference>
<keyword evidence="5" id="KW-1278">Translocase</keyword>
<dbReference type="HAMAP" id="MF_00445">
    <property type="entry name" value="NDH1_NuoN_1"/>
    <property type="match status" value="1"/>
</dbReference>
<reference evidence="8 9" key="2">
    <citation type="submission" date="2023-10" db="EMBL/GenBank/DDBJ databases">
        <authorList>
            <person name="Han X.F."/>
        </authorList>
    </citation>
    <scope>NUCLEOTIDE SEQUENCE [LARGE SCALE GENOMIC DNA]</scope>
    <source>
        <strain evidence="8 9">KCTC 39840</strain>
    </source>
</reference>
<evidence type="ECO:0000256" key="4">
    <source>
        <dbReference type="ARBA" id="ARBA00023136"/>
    </source>
</evidence>
<name>A0ABU4HLY0_9ACTN</name>
<keyword evidence="5" id="KW-0520">NAD</keyword>
<feature type="transmembrane region" description="Helical" evidence="5">
    <location>
        <begin position="337"/>
        <end position="358"/>
    </location>
</feature>
<keyword evidence="5" id="KW-0813">Transport</keyword>
<accession>A0ABU4HLY0</accession>
<feature type="transmembrane region" description="Helical" evidence="5">
    <location>
        <begin position="379"/>
        <end position="403"/>
    </location>
</feature>
<evidence type="ECO:0000256" key="1">
    <source>
        <dbReference type="ARBA" id="ARBA00004127"/>
    </source>
</evidence>
<feature type="transmembrane region" description="Helical" evidence="5">
    <location>
        <begin position="209"/>
        <end position="228"/>
    </location>
</feature>
<feature type="transmembrane region" description="Helical" evidence="5">
    <location>
        <begin position="415"/>
        <end position="434"/>
    </location>
</feature>
<dbReference type="Proteomes" id="UP001284601">
    <property type="component" value="Unassembled WGS sequence"/>
</dbReference>